<dbReference type="AlphaFoldDB" id="A0A0D2MQS7"/>
<dbReference type="InterPro" id="IPR024989">
    <property type="entry name" value="MFS_assoc_dom"/>
</dbReference>
<dbReference type="PANTHER" id="PTHR16172:SF41">
    <property type="entry name" value="MAJOR FACILITATOR SUPERFAMILY DOMAIN-CONTAINING PROTEIN 6-LIKE"/>
    <property type="match status" value="1"/>
</dbReference>
<dbReference type="GeneID" id="25728204"/>
<evidence type="ECO:0000256" key="3">
    <source>
        <dbReference type="ARBA" id="ARBA00022692"/>
    </source>
</evidence>
<gene>
    <name evidence="9" type="ORF">MNEG_10987</name>
</gene>
<organism evidence="9 10">
    <name type="scientific">Monoraphidium neglectum</name>
    <dbReference type="NCBI Taxonomy" id="145388"/>
    <lineage>
        <taxon>Eukaryota</taxon>
        <taxon>Viridiplantae</taxon>
        <taxon>Chlorophyta</taxon>
        <taxon>core chlorophytes</taxon>
        <taxon>Chlorophyceae</taxon>
        <taxon>CS clade</taxon>
        <taxon>Sphaeropleales</taxon>
        <taxon>Selenastraceae</taxon>
        <taxon>Monoraphidium</taxon>
    </lineage>
</organism>
<dbReference type="OrthoDB" id="515887at2759"/>
<dbReference type="PANTHER" id="PTHR16172">
    <property type="entry name" value="MAJOR FACILITATOR SUPERFAMILY DOMAIN-CONTAINING PROTEIN 6-LIKE"/>
    <property type="match status" value="1"/>
</dbReference>
<dbReference type="RefSeq" id="XP_013895995.1">
    <property type="nucleotide sequence ID" value="XM_014040541.1"/>
</dbReference>
<evidence type="ECO:0000256" key="6">
    <source>
        <dbReference type="SAM" id="MobiDB-lite"/>
    </source>
</evidence>
<dbReference type="GO" id="GO:0016020">
    <property type="term" value="C:membrane"/>
    <property type="evidence" value="ECO:0007669"/>
    <property type="project" value="UniProtKB-SubCell"/>
</dbReference>
<dbReference type="KEGG" id="mng:MNEG_10987"/>
<dbReference type="EMBL" id="KK102764">
    <property type="protein sequence ID" value="KIY96975.1"/>
    <property type="molecule type" value="Genomic_DNA"/>
</dbReference>
<feature type="domain" description="Major facilitator superfamily associated" evidence="8">
    <location>
        <begin position="17"/>
        <end position="407"/>
    </location>
</feature>
<feature type="transmembrane region" description="Helical" evidence="7">
    <location>
        <begin position="143"/>
        <end position="162"/>
    </location>
</feature>
<dbReference type="Pfam" id="PF12832">
    <property type="entry name" value="MFS_1_like"/>
    <property type="match status" value="1"/>
</dbReference>
<keyword evidence="3 7" id="KW-0812">Transmembrane</keyword>
<accession>A0A0D2MQS7</accession>
<protein>
    <recommendedName>
        <fullName evidence="8">Major facilitator superfamily associated domain-containing protein</fullName>
    </recommendedName>
</protein>
<dbReference type="InterPro" id="IPR036259">
    <property type="entry name" value="MFS_trans_sf"/>
</dbReference>
<feature type="transmembrane region" description="Helical" evidence="7">
    <location>
        <begin position="371"/>
        <end position="393"/>
    </location>
</feature>
<evidence type="ECO:0000259" key="8">
    <source>
        <dbReference type="Pfam" id="PF12832"/>
    </source>
</evidence>
<dbReference type="InterPro" id="IPR051717">
    <property type="entry name" value="MFS_MFSD6"/>
</dbReference>
<keyword evidence="10" id="KW-1185">Reference proteome</keyword>
<proteinExistence type="inferred from homology"/>
<evidence type="ECO:0000256" key="2">
    <source>
        <dbReference type="ARBA" id="ARBA00005241"/>
    </source>
</evidence>
<evidence type="ECO:0000313" key="9">
    <source>
        <dbReference type="EMBL" id="KIY96975.1"/>
    </source>
</evidence>
<sequence>MAPTAAPAAASRHEMIIAKIWYFLYSGSLVFFIPYIPLFLKRDLHWEPWRVGLINGLRPWISAPCSLLICSLADRLKCHRQMLVACYVTSFALRGALALVPSSFGAVAALVLLGDALAAPCPVIADSTVVAKCSRDGDYGKQRVFASIGWGTLSTVAGALISHTNVKWGMLVYVCMCVPNVAAAWLVTAPSKPTESQSNEGGSAKEDAGGAAADKLAAKAGAKEETGDAAAAKNYLISAITEKAAAAETDSSADPAPAVPSSGGVAAPAALVTDQGAAEQRPQQYSPAPRHARHPTASFTGADLRAQLLAASVHAAAQAVGDHSITGGAAPRAAAAVSGAAAAAADAAAASGKGEAPGVWSLLRQPRVMTFLMRALMIGYGLGTQQSFTFLLVQQMGGTELLMGVMLLGMLP</sequence>
<dbReference type="SUPFAM" id="SSF103473">
    <property type="entry name" value="MFS general substrate transporter"/>
    <property type="match status" value="1"/>
</dbReference>
<comment type="subcellular location">
    <subcellularLocation>
        <location evidence="1">Membrane</location>
        <topology evidence="1">Multi-pass membrane protein</topology>
    </subcellularLocation>
</comment>
<reference evidence="9 10" key="1">
    <citation type="journal article" date="2013" name="BMC Genomics">
        <title>Reconstruction of the lipid metabolism for the microalga Monoraphidium neglectum from its genome sequence reveals characteristics suitable for biofuel production.</title>
        <authorList>
            <person name="Bogen C."/>
            <person name="Al-Dilaimi A."/>
            <person name="Albersmeier A."/>
            <person name="Wichmann J."/>
            <person name="Grundmann M."/>
            <person name="Rupp O."/>
            <person name="Lauersen K.J."/>
            <person name="Blifernez-Klassen O."/>
            <person name="Kalinowski J."/>
            <person name="Goesmann A."/>
            <person name="Mussgnug J.H."/>
            <person name="Kruse O."/>
        </authorList>
    </citation>
    <scope>NUCLEOTIDE SEQUENCE [LARGE SCALE GENOMIC DNA]</scope>
    <source>
        <strain evidence="9 10">SAG 48.87</strain>
    </source>
</reference>
<evidence type="ECO:0000256" key="1">
    <source>
        <dbReference type="ARBA" id="ARBA00004141"/>
    </source>
</evidence>
<keyword evidence="4 7" id="KW-1133">Transmembrane helix</keyword>
<name>A0A0D2MQS7_9CHLO</name>
<evidence type="ECO:0000256" key="7">
    <source>
        <dbReference type="SAM" id="Phobius"/>
    </source>
</evidence>
<feature type="transmembrane region" description="Helical" evidence="7">
    <location>
        <begin position="20"/>
        <end position="40"/>
    </location>
</feature>
<keyword evidence="5 7" id="KW-0472">Membrane</keyword>
<dbReference type="Proteomes" id="UP000054498">
    <property type="component" value="Unassembled WGS sequence"/>
</dbReference>
<feature type="region of interest" description="Disordered" evidence="6">
    <location>
        <begin position="274"/>
        <end position="296"/>
    </location>
</feature>
<evidence type="ECO:0000256" key="4">
    <source>
        <dbReference type="ARBA" id="ARBA00022989"/>
    </source>
</evidence>
<evidence type="ECO:0000256" key="5">
    <source>
        <dbReference type="ARBA" id="ARBA00023136"/>
    </source>
</evidence>
<dbReference type="Gene3D" id="1.20.1250.20">
    <property type="entry name" value="MFS general substrate transporter like domains"/>
    <property type="match status" value="1"/>
</dbReference>
<evidence type="ECO:0000313" key="10">
    <source>
        <dbReference type="Proteomes" id="UP000054498"/>
    </source>
</evidence>
<comment type="similarity">
    <text evidence="2">Belongs to the major facilitator superfamily. MFSD6 family.</text>
</comment>